<feature type="signal peptide" evidence="1">
    <location>
        <begin position="1"/>
        <end position="18"/>
    </location>
</feature>
<reference evidence="2" key="1">
    <citation type="submission" date="2020-11" db="EMBL/GenBank/DDBJ databases">
        <authorList>
            <consortium name="DOE Joint Genome Institute"/>
            <person name="Ahrendt S."/>
            <person name="Riley R."/>
            <person name="Andreopoulos W."/>
            <person name="Labutti K."/>
            <person name="Pangilinan J."/>
            <person name="Ruiz-Duenas F.J."/>
            <person name="Barrasa J.M."/>
            <person name="Sanchez-Garcia M."/>
            <person name="Camarero S."/>
            <person name="Miyauchi S."/>
            <person name="Serrano A."/>
            <person name="Linde D."/>
            <person name="Babiker R."/>
            <person name="Drula E."/>
            <person name="Ayuso-Fernandez I."/>
            <person name="Pacheco R."/>
            <person name="Padilla G."/>
            <person name="Ferreira P."/>
            <person name="Barriuso J."/>
            <person name="Kellner H."/>
            <person name="Castanera R."/>
            <person name="Alfaro M."/>
            <person name="Ramirez L."/>
            <person name="Pisabarro A.G."/>
            <person name="Kuo A."/>
            <person name="Tritt A."/>
            <person name="Lipzen A."/>
            <person name="He G."/>
            <person name="Yan M."/>
            <person name="Ng V."/>
            <person name="Cullen D."/>
            <person name="Martin F."/>
            <person name="Rosso M.-N."/>
            <person name="Henrissat B."/>
            <person name="Hibbett D."/>
            <person name="Martinez A.T."/>
            <person name="Grigoriev I.V."/>
        </authorList>
    </citation>
    <scope>NUCLEOTIDE SEQUENCE</scope>
    <source>
        <strain evidence="2">AH 40177</strain>
    </source>
</reference>
<name>A0A9P5U3S9_9AGAR</name>
<protein>
    <submittedName>
        <fullName evidence="2">Uncharacterized protein</fullName>
    </submittedName>
</protein>
<organism evidence="2 3">
    <name type="scientific">Rhodocollybia butyracea</name>
    <dbReference type="NCBI Taxonomy" id="206335"/>
    <lineage>
        <taxon>Eukaryota</taxon>
        <taxon>Fungi</taxon>
        <taxon>Dikarya</taxon>
        <taxon>Basidiomycota</taxon>
        <taxon>Agaricomycotina</taxon>
        <taxon>Agaricomycetes</taxon>
        <taxon>Agaricomycetidae</taxon>
        <taxon>Agaricales</taxon>
        <taxon>Marasmiineae</taxon>
        <taxon>Omphalotaceae</taxon>
        <taxon>Rhodocollybia</taxon>
    </lineage>
</organism>
<sequence length="368" mass="41546">MHFAVLSVTTLIVSSILAVCPLPMNPEPARFSSQLELPPNDNIVTLTFLDVITGKVKSGTLGLKYGSKAELKFRNAVKNTLHMPKGVQFKYLGSDELYEWEEGFFYFELRWKRCQPCFGWIKESASVRPNDNYVVRNQKNYYIGISKGMPGPNQFKDVGGCIGVNPPRARERGRAQEEWVTLRDKARLIFTRGFQRPLPPMRLLPPGRPILTFINGRTGQPKSLEPTQFRPSQVRSAITRTISAVLGVDEQIHYIGLWDPQGKRRWLYFTLIGGPDCTIIKPCFGWLAKGGNVPLDRPYQFPQGFDQTYLAISFGRPGDVFIAFKAYPLLRDGTATVVPSSSGWPWIAKEFADHFGTDIDPDLVIQSR</sequence>
<keyword evidence="1" id="KW-0732">Signal</keyword>
<keyword evidence="3" id="KW-1185">Reference proteome</keyword>
<dbReference type="Proteomes" id="UP000772434">
    <property type="component" value="Unassembled WGS sequence"/>
</dbReference>
<evidence type="ECO:0000313" key="3">
    <source>
        <dbReference type="Proteomes" id="UP000772434"/>
    </source>
</evidence>
<dbReference type="AlphaFoldDB" id="A0A9P5U3S9"/>
<comment type="caution">
    <text evidence="2">The sequence shown here is derived from an EMBL/GenBank/DDBJ whole genome shotgun (WGS) entry which is preliminary data.</text>
</comment>
<accession>A0A9P5U3S9</accession>
<proteinExistence type="predicted"/>
<evidence type="ECO:0000256" key="1">
    <source>
        <dbReference type="SAM" id="SignalP"/>
    </source>
</evidence>
<gene>
    <name evidence="2" type="ORF">BDP27DRAFT_1060962</name>
</gene>
<dbReference type="EMBL" id="JADNRY010000094">
    <property type="protein sequence ID" value="KAF9066015.1"/>
    <property type="molecule type" value="Genomic_DNA"/>
</dbReference>
<feature type="chain" id="PRO_5040438752" evidence="1">
    <location>
        <begin position="19"/>
        <end position="368"/>
    </location>
</feature>
<evidence type="ECO:0000313" key="2">
    <source>
        <dbReference type="EMBL" id="KAF9066015.1"/>
    </source>
</evidence>